<proteinExistence type="predicted"/>
<dbReference type="EMBL" id="GBRH01190036">
    <property type="protein sequence ID" value="JAE07860.1"/>
    <property type="molecule type" value="Transcribed_RNA"/>
</dbReference>
<organism evidence="1">
    <name type="scientific">Arundo donax</name>
    <name type="common">Giant reed</name>
    <name type="synonym">Donax arundinaceus</name>
    <dbReference type="NCBI Taxonomy" id="35708"/>
    <lineage>
        <taxon>Eukaryota</taxon>
        <taxon>Viridiplantae</taxon>
        <taxon>Streptophyta</taxon>
        <taxon>Embryophyta</taxon>
        <taxon>Tracheophyta</taxon>
        <taxon>Spermatophyta</taxon>
        <taxon>Magnoliopsida</taxon>
        <taxon>Liliopsida</taxon>
        <taxon>Poales</taxon>
        <taxon>Poaceae</taxon>
        <taxon>PACMAD clade</taxon>
        <taxon>Arundinoideae</taxon>
        <taxon>Arundineae</taxon>
        <taxon>Arundo</taxon>
    </lineage>
</organism>
<evidence type="ECO:0000313" key="1">
    <source>
        <dbReference type="EMBL" id="JAE07860.1"/>
    </source>
</evidence>
<reference evidence="1" key="1">
    <citation type="submission" date="2014-09" db="EMBL/GenBank/DDBJ databases">
        <authorList>
            <person name="Magalhaes I.L.F."/>
            <person name="Oliveira U."/>
            <person name="Santos F.R."/>
            <person name="Vidigal T.H.D.A."/>
            <person name="Brescovit A.D."/>
            <person name="Santos A.J."/>
        </authorList>
    </citation>
    <scope>NUCLEOTIDE SEQUENCE</scope>
    <source>
        <tissue evidence="1">Shoot tissue taken approximately 20 cm above the soil surface</tissue>
    </source>
</reference>
<accession>A0A0A9F487</accession>
<dbReference type="AlphaFoldDB" id="A0A0A9F487"/>
<reference evidence="1" key="2">
    <citation type="journal article" date="2015" name="Data Brief">
        <title>Shoot transcriptome of the giant reed, Arundo donax.</title>
        <authorList>
            <person name="Barrero R.A."/>
            <person name="Guerrero F.D."/>
            <person name="Moolhuijzen P."/>
            <person name="Goolsby J.A."/>
            <person name="Tidwell J."/>
            <person name="Bellgard S.E."/>
            <person name="Bellgard M.I."/>
        </authorList>
    </citation>
    <scope>NUCLEOTIDE SEQUENCE</scope>
    <source>
        <tissue evidence="1">Shoot tissue taken approximately 20 cm above the soil surface</tissue>
    </source>
</reference>
<protein>
    <submittedName>
        <fullName evidence="1">Uncharacterized protein</fullName>
    </submittedName>
</protein>
<name>A0A0A9F487_ARUDO</name>
<sequence length="39" mass="4604">MFKVAIKYLSLSRRYNSNCIFQTIGSFDWQVTNSFSFGF</sequence>